<dbReference type="AlphaFoldDB" id="A0A538TJL6"/>
<comment type="caution">
    <text evidence="5">The sequence shown here is derived from an EMBL/GenBank/DDBJ whole genome shotgun (WGS) entry which is preliminary data.</text>
</comment>
<comment type="catalytic activity">
    <reaction evidence="3">
        <text>5-enolpyruvoyl-6-hydroxy-2-succinyl-cyclohex-3-ene-1-carboxylate = (1R,6R)-6-hydroxy-2-succinyl-cyclohexa-2,4-diene-1-carboxylate + pyruvate</text>
        <dbReference type="Rhea" id="RHEA:25597"/>
        <dbReference type="ChEBI" id="CHEBI:15361"/>
        <dbReference type="ChEBI" id="CHEBI:58689"/>
        <dbReference type="ChEBI" id="CHEBI:58818"/>
        <dbReference type="EC" id="4.2.99.20"/>
    </reaction>
</comment>
<comment type="subunit">
    <text evidence="3">Monomer.</text>
</comment>
<dbReference type="NCBIfam" id="TIGR03695">
    <property type="entry name" value="menH_SHCHC"/>
    <property type="match status" value="1"/>
</dbReference>
<reference evidence="5 6" key="1">
    <citation type="journal article" date="2019" name="Nat. Microbiol.">
        <title>Mediterranean grassland soil C-N compound turnover is dependent on rainfall and depth, and is mediated by genomically divergent microorganisms.</title>
        <authorList>
            <person name="Diamond S."/>
            <person name="Andeer P.F."/>
            <person name="Li Z."/>
            <person name="Crits-Christoph A."/>
            <person name="Burstein D."/>
            <person name="Anantharaman K."/>
            <person name="Lane K.R."/>
            <person name="Thomas B.C."/>
            <person name="Pan C."/>
            <person name="Northen T.R."/>
            <person name="Banfield J.F."/>
        </authorList>
    </citation>
    <scope>NUCLEOTIDE SEQUENCE [LARGE SCALE GENOMIC DNA]</scope>
    <source>
        <strain evidence="5">WS_9</strain>
    </source>
</reference>
<dbReference type="Pfam" id="PF00561">
    <property type="entry name" value="Abhydrolase_1"/>
    <property type="match status" value="1"/>
</dbReference>
<dbReference type="InterPro" id="IPR000073">
    <property type="entry name" value="AB_hydrolase_1"/>
</dbReference>
<dbReference type="InterPro" id="IPR000639">
    <property type="entry name" value="Epox_hydrolase-like"/>
</dbReference>
<keyword evidence="2 3" id="KW-0456">Lyase</keyword>
<dbReference type="HAMAP" id="MF_01660">
    <property type="entry name" value="MenH"/>
    <property type="match status" value="1"/>
</dbReference>
<accession>A0A538TJL6</accession>
<dbReference type="Proteomes" id="UP000317691">
    <property type="component" value="Unassembled WGS sequence"/>
</dbReference>
<evidence type="ECO:0000313" key="6">
    <source>
        <dbReference type="Proteomes" id="UP000317691"/>
    </source>
</evidence>
<protein>
    <recommendedName>
        <fullName evidence="3">Putative 2-succinyl-6-hydroxy-2,4-cyclohexadiene-1-carboxylate synthase</fullName>
        <shortName evidence="3">SHCHC synthase</shortName>
        <ecNumber evidence="3">4.2.99.20</ecNumber>
    </recommendedName>
</protein>
<dbReference type="EC" id="4.2.99.20" evidence="3"/>
<dbReference type="UniPathway" id="UPA00079"/>
<gene>
    <name evidence="3 5" type="primary">menH</name>
    <name evidence="5" type="ORF">E6K79_09245</name>
</gene>
<dbReference type="PANTHER" id="PTHR42916">
    <property type="entry name" value="2-SUCCINYL-5-ENOLPYRUVYL-6-HYDROXY-3-CYCLOHEXENE-1-CARBOXYLATE SYNTHASE"/>
    <property type="match status" value="1"/>
</dbReference>
<evidence type="ECO:0000256" key="2">
    <source>
        <dbReference type="ARBA" id="ARBA00023239"/>
    </source>
</evidence>
<comment type="pathway">
    <text evidence="3">Quinol/quinone metabolism; 1,4-dihydroxy-2-naphthoate biosynthesis; 1,4-dihydroxy-2-naphthoate from chorismate: step 3/7.</text>
</comment>
<comment type="function">
    <text evidence="3">Catalyzes a proton abstraction reaction that results in 2,5-elimination of pyruvate from 2-succinyl-5-enolpyruvyl-6-hydroxy-3-cyclohexene-1-carboxylate (SEPHCHC) and the formation of 2-succinyl-6-hydroxy-2,4-cyclohexadiene-1-carboxylate (SHCHC).</text>
</comment>
<dbReference type="PRINTS" id="PR00412">
    <property type="entry name" value="EPOXHYDRLASE"/>
</dbReference>
<sequence>MTGWEEARAIDVAGLSYGVRIAGGVDTARAAVVMLHGFSGSSEDWIGTAAALTEAGFAGVGIDLPGHGRTGIPAEPHRFTMAETARDLATLITTLGIAHAHWMGYSMGGRVALYLGVTEPARVASLILESTSAGIAEESARTERRIRDEAFAAEIAARGVPWFVDTWEALPIFGSQRGLSKEAHSEQRARRLRNNAAGLAGSLRGLGQGAQEFLGPRLGSVHCPTLLLAGALDPKYAALVQRMAAAIPDAEAMIVPGAGHNIHLEQPEAFRRAVLDRLDRLVAAPDRKASLPA</sequence>
<dbReference type="UniPathway" id="UPA01057">
    <property type="reaction ID" value="UER00900"/>
</dbReference>
<dbReference type="GO" id="GO:0070205">
    <property type="term" value="F:2-succinyl-6-hydroxy-2,4-cyclohexadiene-1-carboxylate synthase activity"/>
    <property type="evidence" value="ECO:0007669"/>
    <property type="project" value="UniProtKB-UniRule"/>
</dbReference>
<evidence type="ECO:0000259" key="4">
    <source>
        <dbReference type="Pfam" id="PF00561"/>
    </source>
</evidence>
<dbReference type="Gene3D" id="3.40.50.1820">
    <property type="entry name" value="alpha/beta hydrolase"/>
    <property type="match status" value="1"/>
</dbReference>
<comment type="pathway">
    <text evidence="3">Quinol/quinone metabolism; menaquinone biosynthesis.</text>
</comment>
<dbReference type="PANTHER" id="PTHR42916:SF1">
    <property type="entry name" value="PROTEIN PHYLLO, CHLOROPLASTIC"/>
    <property type="match status" value="1"/>
</dbReference>
<dbReference type="InterPro" id="IPR029058">
    <property type="entry name" value="AB_hydrolase_fold"/>
</dbReference>
<dbReference type="GO" id="GO:0009234">
    <property type="term" value="P:menaquinone biosynthetic process"/>
    <property type="evidence" value="ECO:0007669"/>
    <property type="project" value="UniProtKB-UniRule"/>
</dbReference>
<dbReference type="SUPFAM" id="SSF53474">
    <property type="entry name" value="alpha/beta-Hydrolases"/>
    <property type="match status" value="1"/>
</dbReference>
<comment type="similarity">
    <text evidence="3">Belongs to the AB hydrolase superfamily. MenH family.</text>
</comment>
<evidence type="ECO:0000256" key="1">
    <source>
        <dbReference type="ARBA" id="ARBA00022428"/>
    </source>
</evidence>
<feature type="domain" description="AB hydrolase-1" evidence="4">
    <location>
        <begin position="31"/>
        <end position="267"/>
    </location>
</feature>
<organism evidence="5 6">
    <name type="scientific">Eiseniibacteriota bacterium</name>
    <dbReference type="NCBI Taxonomy" id="2212470"/>
    <lineage>
        <taxon>Bacteria</taxon>
        <taxon>Candidatus Eiseniibacteriota</taxon>
    </lineage>
</organism>
<dbReference type="InterPro" id="IPR022485">
    <property type="entry name" value="SHCHC_synthase_MenH"/>
</dbReference>
<evidence type="ECO:0000313" key="5">
    <source>
        <dbReference type="EMBL" id="TMQ63817.1"/>
    </source>
</evidence>
<dbReference type="EMBL" id="VBOZ01000029">
    <property type="protein sequence ID" value="TMQ63817.1"/>
    <property type="molecule type" value="Genomic_DNA"/>
</dbReference>
<proteinExistence type="inferred from homology"/>
<keyword evidence="1 3" id="KW-0474">Menaquinone biosynthesis</keyword>
<name>A0A538TJL6_UNCEI</name>
<evidence type="ECO:0000256" key="3">
    <source>
        <dbReference type="HAMAP-Rule" id="MF_01660"/>
    </source>
</evidence>